<dbReference type="Gene3D" id="3.60.10.10">
    <property type="entry name" value="Endonuclease/exonuclease/phosphatase"/>
    <property type="match status" value="1"/>
</dbReference>
<gene>
    <name evidence="11" type="ORF">F7731_17505</name>
</gene>
<evidence type="ECO:0000256" key="2">
    <source>
        <dbReference type="ARBA" id="ARBA00001946"/>
    </source>
</evidence>
<dbReference type="GO" id="GO:0004527">
    <property type="term" value="F:exonuclease activity"/>
    <property type="evidence" value="ECO:0007669"/>
    <property type="project" value="UniProtKB-KW"/>
</dbReference>
<evidence type="ECO:0000256" key="6">
    <source>
        <dbReference type="ARBA" id="ARBA00022801"/>
    </source>
</evidence>
<comment type="cofactor">
    <cofactor evidence="2">
        <name>Mg(2+)</name>
        <dbReference type="ChEBI" id="CHEBI:18420"/>
    </cofactor>
</comment>
<keyword evidence="3" id="KW-0540">Nuclease</keyword>
<proteinExistence type="predicted"/>
<evidence type="ECO:0000256" key="3">
    <source>
        <dbReference type="ARBA" id="ARBA00022722"/>
    </source>
</evidence>
<dbReference type="PANTHER" id="PTHR15822">
    <property type="entry name" value="TRAF AND TNF RECEPTOR-ASSOCIATED PROTEIN"/>
    <property type="match status" value="1"/>
</dbReference>
<dbReference type="InterPro" id="IPR036691">
    <property type="entry name" value="Endo/exonu/phosph_ase_sf"/>
</dbReference>
<comment type="caution">
    <text evidence="11">The sequence shown here is derived from an EMBL/GenBank/DDBJ whole genome shotgun (WGS) entry which is preliminary data.</text>
</comment>
<keyword evidence="7" id="KW-0460">Magnesium</keyword>
<dbReference type="GO" id="GO:0006281">
    <property type="term" value="P:DNA repair"/>
    <property type="evidence" value="ECO:0007669"/>
    <property type="project" value="UniProtKB-KW"/>
</dbReference>
<dbReference type="SUPFAM" id="SSF56219">
    <property type="entry name" value="DNase I-like"/>
    <property type="match status" value="1"/>
</dbReference>
<evidence type="ECO:0000256" key="8">
    <source>
        <dbReference type="ARBA" id="ARBA00023204"/>
    </source>
</evidence>
<dbReference type="AlphaFoldDB" id="A0A6L3V3T2"/>
<organism evidence="11 12">
    <name type="scientific">Cytobacillus depressus</name>
    <dbReference type="NCBI Taxonomy" id="1602942"/>
    <lineage>
        <taxon>Bacteria</taxon>
        <taxon>Bacillati</taxon>
        <taxon>Bacillota</taxon>
        <taxon>Bacilli</taxon>
        <taxon>Bacillales</taxon>
        <taxon>Bacillaceae</taxon>
        <taxon>Cytobacillus</taxon>
    </lineage>
</organism>
<dbReference type="RefSeq" id="WP_151536096.1">
    <property type="nucleotide sequence ID" value="NZ_WBOS01000010.1"/>
</dbReference>
<keyword evidence="11" id="KW-0255">Endonuclease</keyword>
<comment type="cofactor">
    <cofactor evidence="1">
        <name>Mn(2+)</name>
        <dbReference type="ChEBI" id="CHEBI:29035"/>
    </cofactor>
</comment>
<feature type="domain" description="Endonuclease/exonuclease/phosphatase" evidence="10">
    <location>
        <begin position="59"/>
        <end position="301"/>
    </location>
</feature>
<dbReference type="GO" id="GO:0004519">
    <property type="term" value="F:endonuclease activity"/>
    <property type="evidence" value="ECO:0007669"/>
    <property type="project" value="UniProtKB-KW"/>
</dbReference>
<evidence type="ECO:0000256" key="4">
    <source>
        <dbReference type="ARBA" id="ARBA00022723"/>
    </source>
</evidence>
<keyword evidence="9" id="KW-0812">Transmembrane</keyword>
<reference evidence="11 12" key="1">
    <citation type="journal article" date="2016" name="Antonie Van Leeuwenhoek">
        <title>Bacillus depressus sp. nov., isolated from soil of a sunflower field.</title>
        <authorList>
            <person name="Wei X."/>
            <person name="Xin D."/>
            <person name="Xin Y."/>
            <person name="Zhang H."/>
            <person name="Wang T."/>
            <person name="Zhang J."/>
        </authorList>
    </citation>
    <scope>NUCLEOTIDE SEQUENCE [LARGE SCALE GENOMIC DNA]</scope>
    <source>
        <strain evidence="11 12">BZ1</strain>
    </source>
</reference>
<evidence type="ECO:0000313" key="12">
    <source>
        <dbReference type="Proteomes" id="UP000481030"/>
    </source>
</evidence>
<dbReference type="GO" id="GO:0046872">
    <property type="term" value="F:metal ion binding"/>
    <property type="evidence" value="ECO:0007669"/>
    <property type="project" value="UniProtKB-KW"/>
</dbReference>
<dbReference type="InterPro" id="IPR005135">
    <property type="entry name" value="Endo/exonuclease/phosphatase"/>
</dbReference>
<keyword evidence="6" id="KW-0378">Hydrolase</keyword>
<evidence type="ECO:0000313" key="11">
    <source>
        <dbReference type="EMBL" id="KAB2332091.1"/>
    </source>
</evidence>
<keyword evidence="9" id="KW-0472">Membrane</keyword>
<evidence type="ECO:0000259" key="10">
    <source>
        <dbReference type="Pfam" id="PF03372"/>
    </source>
</evidence>
<sequence>MRTWGKVLFSIVISIVVLLSGFLFYISIADYKPDDEIALKTERNQPLMFNPAQEFSITTFNIGYGGLDKNENFFMDGGSNSRASSKEKVEENMRAMGDFLKKESSDFYFLQEVDRDSTRSFHVNEEAYVMERLPQYSSTFAQNYLVKWVPVPITKPHGAVNSGLVTLAKYHIEESTRFALKGQESWPRQLFELDRCMLEQRIPLTNGKELLLINAHLSAYDKGGQVRKQQLGFISDYLTEEYEKGNYIIIGGDWNHSIPGTDPNSFPSFEAWPDWLQMIPGDFLPEGFQWVADRVVPTSRTIAESYIEGENFLSIIDGFLISSNIKLVDVKGHSLNFEHSDHNPVTAIFKLIVE</sequence>
<evidence type="ECO:0000256" key="1">
    <source>
        <dbReference type="ARBA" id="ARBA00001936"/>
    </source>
</evidence>
<keyword evidence="12" id="KW-1185">Reference proteome</keyword>
<evidence type="ECO:0000256" key="9">
    <source>
        <dbReference type="SAM" id="Phobius"/>
    </source>
</evidence>
<dbReference type="PANTHER" id="PTHR15822:SF4">
    <property type="entry name" value="TYROSYL-DNA PHOSPHODIESTERASE 2"/>
    <property type="match status" value="1"/>
</dbReference>
<dbReference type="InterPro" id="IPR051547">
    <property type="entry name" value="TDP2-like"/>
</dbReference>
<keyword evidence="8" id="KW-0234">DNA repair</keyword>
<keyword evidence="5" id="KW-0227">DNA damage</keyword>
<dbReference type="EMBL" id="WBOS01000010">
    <property type="protein sequence ID" value="KAB2332091.1"/>
    <property type="molecule type" value="Genomic_DNA"/>
</dbReference>
<dbReference type="OrthoDB" id="7616949at2"/>
<feature type="transmembrane region" description="Helical" evidence="9">
    <location>
        <begin position="7"/>
        <end position="28"/>
    </location>
</feature>
<name>A0A6L3V3T2_9BACI</name>
<keyword evidence="4" id="KW-0479">Metal-binding</keyword>
<dbReference type="Proteomes" id="UP000481030">
    <property type="component" value="Unassembled WGS sequence"/>
</dbReference>
<keyword evidence="11" id="KW-0269">Exonuclease</keyword>
<evidence type="ECO:0000256" key="5">
    <source>
        <dbReference type="ARBA" id="ARBA00022763"/>
    </source>
</evidence>
<accession>A0A6L3V3T2</accession>
<protein>
    <submittedName>
        <fullName evidence="11">Endonuclease/exonuclease/phosphatase family protein</fullName>
    </submittedName>
</protein>
<evidence type="ECO:0000256" key="7">
    <source>
        <dbReference type="ARBA" id="ARBA00022842"/>
    </source>
</evidence>
<keyword evidence="9" id="KW-1133">Transmembrane helix</keyword>
<dbReference type="Pfam" id="PF03372">
    <property type="entry name" value="Exo_endo_phos"/>
    <property type="match status" value="1"/>
</dbReference>